<accession>A0ABV9U765</accession>
<sequence length="252" mass="27601">MDSSRPPRVRDLRASDADRERVVAVLGEALADGRITLEEHSERTSLAYAARTLGELTGLTTDLSPEESQPILVDDRPVSVLFGRTRREGRWVVPVKLPLVALFGTVELDLREAVLQRRHIVLDSLLVAGRVRLLVPDGVHVTVTGRSALSTRDLRTRPEADGPTVEIAGTMIFGSVSARAPKRTLRDRARARLNPRGDRARDRFGAGDDRTRSGLGERDGRGGFGGRDGRSGSSERGFGGRGVRGRLRRRSE</sequence>
<evidence type="ECO:0000313" key="4">
    <source>
        <dbReference type="Proteomes" id="UP001595872"/>
    </source>
</evidence>
<keyword evidence="4" id="KW-1185">Reference proteome</keyword>
<dbReference type="EMBL" id="JBHSIT010000008">
    <property type="protein sequence ID" value="MFC4911121.1"/>
    <property type="molecule type" value="Genomic_DNA"/>
</dbReference>
<protein>
    <submittedName>
        <fullName evidence="3">DUF1707 domain-containing protein</fullName>
    </submittedName>
</protein>
<dbReference type="InterPro" id="IPR012551">
    <property type="entry name" value="DUF1707_SHOCT-like"/>
</dbReference>
<dbReference type="PANTHER" id="PTHR40763:SF4">
    <property type="entry name" value="DUF1707 DOMAIN-CONTAINING PROTEIN"/>
    <property type="match status" value="1"/>
</dbReference>
<proteinExistence type="predicted"/>
<evidence type="ECO:0000259" key="2">
    <source>
        <dbReference type="Pfam" id="PF08044"/>
    </source>
</evidence>
<comment type="caution">
    <text evidence="3">The sequence shown here is derived from an EMBL/GenBank/DDBJ whole genome shotgun (WGS) entry which is preliminary data.</text>
</comment>
<reference evidence="4" key="1">
    <citation type="journal article" date="2019" name="Int. J. Syst. Evol. Microbiol.">
        <title>The Global Catalogue of Microorganisms (GCM) 10K type strain sequencing project: providing services to taxonomists for standard genome sequencing and annotation.</title>
        <authorList>
            <consortium name="The Broad Institute Genomics Platform"/>
            <consortium name="The Broad Institute Genome Sequencing Center for Infectious Disease"/>
            <person name="Wu L."/>
            <person name="Ma J."/>
        </authorList>
    </citation>
    <scope>NUCLEOTIDE SEQUENCE [LARGE SCALE GENOMIC DNA]</scope>
    <source>
        <strain evidence="4">KLKA75</strain>
    </source>
</reference>
<feature type="compositionally biased region" description="Basic residues" evidence="1">
    <location>
        <begin position="243"/>
        <end position="252"/>
    </location>
</feature>
<dbReference type="Proteomes" id="UP001595872">
    <property type="component" value="Unassembled WGS sequence"/>
</dbReference>
<evidence type="ECO:0000256" key="1">
    <source>
        <dbReference type="SAM" id="MobiDB-lite"/>
    </source>
</evidence>
<gene>
    <name evidence="3" type="ORF">ACFPCY_27695</name>
</gene>
<name>A0ABV9U765_9ACTN</name>
<feature type="region of interest" description="Disordered" evidence="1">
    <location>
        <begin position="190"/>
        <end position="252"/>
    </location>
</feature>
<dbReference type="RefSeq" id="WP_378259766.1">
    <property type="nucleotide sequence ID" value="NZ_JBHSIT010000008.1"/>
</dbReference>
<feature type="compositionally biased region" description="Basic and acidic residues" evidence="1">
    <location>
        <begin position="190"/>
        <end position="221"/>
    </location>
</feature>
<feature type="domain" description="DUF1707" evidence="2">
    <location>
        <begin position="12"/>
        <end position="63"/>
    </location>
</feature>
<dbReference type="PANTHER" id="PTHR40763">
    <property type="entry name" value="MEMBRANE PROTEIN-RELATED"/>
    <property type="match status" value="1"/>
</dbReference>
<evidence type="ECO:0000313" key="3">
    <source>
        <dbReference type="EMBL" id="MFC4911121.1"/>
    </source>
</evidence>
<organism evidence="3 4">
    <name type="scientific">Actinomadura gamaensis</name>
    <dbReference type="NCBI Taxonomy" id="1763541"/>
    <lineage>
        <taxon>Bacteria</taxon>
        <taxon>Bacillati</taxon>
        <taxon>Actinomycetota</taxon>
        <taxon>Actinomycetes</taxon>
        <taxon>Streptosporangiales</taxon>
        <taxon>Thermomonosporaceae</taxon>
        <taxon>Actinomadura</taxon>
    </lineage>
</organism>
<dbReference type="Pfam" id="PF08044">
    <property type="entry name" value="DUF1707"/>
    <property type="match status" value="1"/>
</dbReference>